<accession>A0A0N4ZGA9</accession>
<sequence length="514" mass="60710">MKLEKLIESNDTFEVPKNVIFQYQKIAYIDFDELKEFINDSKFEISFYPSETSKPLTNYNFNEVNTGGNEFLCNWNECDIGVKIFDYRENYKTRRYKKRIFYDYAVLFLVKSKTNKISFFEIPYYKEMFLAHSCPGEGYIHEYGGIKYHNMHLSVSNDYKFGVPIFPTNINDNFFTCGILEQPSLPKLHLGFKLKDSHKDIMKISKKNYPDSLERTCNKKGNEKEFQYLDENSQVDEKRSMMLIEDNKYVHFGGKNYIFDTSIVEQRQERINGDIPSPVVPRCIEKTKTYYGELLPTLGDTKNIFKKVSSNIYYQIITKNDYDKEFEAKCLTRIGDGKDKSLYKYFSKAIKYSMIKSDTKEEVGNMKFQENNFEAYGAYSCEITHKAKLLTNDIIRERELYLIPENNHSFKLQKQKFDKSSKQHISCKVLHFANIESFEVVKDNVVISNVEVKKSKTEYLIIFKDMDDLTLYDESTSIKLTCHYDVPDIKNKFTLTQNYEINTIPDYWISFMDK</sequence>
<evidence type="ECO:0000313" key="1">
    <source>
        <dbReference type="Proteomes" id="UP000038045"/>
    </source>
</evidence>
<evidence type="ECO:0000313" key="2">
    <source>
        <dbReference type="WBParaSite" id="PTRK_0000678600.1"/>
    </source>
</evidence>
<name>A0A0N4ZGA9_PARTI</name>
<reference evidence="2" key="1">
    <citation type="submission" date="2017-02" db="UniProtKB">
        <authorList>
            <consortium name="WormBaseParasite"/>
        </authorList>
    </citation>
    <scope>IDENTIFICATION</scope>
</reference>
<dbReference type="AlphaFoldDB" id="A0A0N4ZGA9"/>
<dbReference type="Proteomes" id="UP000038045">
    <property type="component" value="Unplaced"/>
</dbReference>
<dbReference type="WBParaSite" id="PTRK_0000678600.1">
    <property type="protein sequence ID" value="PTRK_0000678600.1"/>
    <property type="gene ID" value="PTRK_0000678600"/>
</dbReference>
<proteinExistence type="predicted"/>
<keyword evidence="1" id="KW-1185">Reference proteome</keyword>
<protein>
    <submittedName>
        <fullName evidence="2">EGF-like domain-containing protein</fullName>
    </submittedName>
</protein>
<organism evidence="1 2">
    <name type="scientific">Parastrongyloides trichosuri</name>
    <name type="common">Possum-specific nematode worm</name>
    <dbReference type="NCBI Taxonomy" id="131310"/>
    <lineage>
        <taxon>Eukaryota</taxon>
        <taxon>Metazoa</taxon>
        <taxon>Ecdysozoa</taxon>
        <taxon>Nematoda</taxon>
        <taxon>Chromadorea</taxon>
        <taxon>Rhabditida</taxon>
        <taxon>Tylenchina</taxon>
        <taxon>Panagrolaimomorpha</taxon>
        <taxon>Strongyloidoidea</taxon>
        <taxon>Strongyloididae</taxon>
        <taxon>Parastrongyloides</taxon>
    </lineage>
</organism>